<sequence length="188" mass="21343">MEMLTMDETRETWDCGIACLQMVTGASWEEVLGRCGTRSIWTVDLAQVLHGLEVRFVFATKTLGCDPAYKRLPFYSNDISTDEDRIRRIFSRAEFKIHQKIVSSELLEAILAAGYAVVVLVDLRFLNGEVPSWTYTGHYVVLFAVERGYVAYRDPAADQPELWVKSDDLHKARTAHGTDEDLVVVRLP</sequence>
<dbReference type="Gene3D" id="3.90.70.10">
    <property type="entry name" value="Cysteine proteinases"/>
    <property type="match status" value="1"/>
</dbReference>
<evidence type="ECO:0008006" key="4">
    <source>
        <dbReference type="Google" id="ProtNLM"/>
    </source>
</evidence>
<dbReference type="PANTHER" id="PTHR31400:SF1">
    <property type="entry name" value="PROTEIN GUCD1"/>
    <property type="match status" value="1"/>
</dbReference>
<dbReference type="Proteomes" id="UP001230188">
    <property type="component" value="Unassembled WGS sequence"/>
</dbReference>
<accession>A0AAD7XIE1</accession>
<organism evidence="1 3">
    <name type="scientific">Chrysophaeum taylorii</name>
    <dbReference type="NCBI Taxonomy" id="2483200"/>
    <lineage>
        <taxon>Eukaryota</taxon>
        <taxon>Sar</taxon>
        <taxon>Stramenopiles</taxon>
        <taxon>Ochrophyta</taxon>
        <taxon>Pelagophyceae</taxon>
        <taxon>Pelagomonadales</taxon>
        <taxon>Pelagomonadaceae</taxon>
        <taxon>Chrysophaeum</taxon>
    </lineage>
</organism>
<comment type="caution">
    <text evidence="1">The sequence shown here is derived from an EMBL/GenBank/DDBJ whole genome shotgun (WGS) entry which is preliminary data.</text>
</comment>
<evidence type="ECO:0000313" key="1">
    <source>
        <dbReference type="EMBL" id="KAJ8602679.1"/>
    </source>
</evidence>
<dbReference type="EMBL" id="JAQMWT010000011">
    <property type="protein sequence ID" value="KAJ8614117.1"/>
    <property type="molecule type" value="Genomic_DNA"/>
</dbReference>
<keyword evidence="3" id="KW-1185">Reference proteome</keyword>
<dbReference type="Pfam" id="PF09778">
    <property type="entry name" value="Guanylate_cyc_2"/>
    <property type="match status" value="1"/>
</dbReference>
<evidence type="ECO:0000313" key="2">
    <source>
        <dbReference type="EMBL" id="KAJ8614117.1"/>
    </source>
</evidence>
<proteinExistence type="predicted"/>
<dbReference type="AlphaFoldDB" id="A0AAD7XIE1"/>
<gene>
    <name evidence="1" type="ORF">CTAYLR_003746</name>
    <name evidence="2" type="ORF">CTAYLR_004648</name>
</gene>
<reference evidence="1" key="1">
    <citation type="submission" date="2023-01" db="EMBL/GenBank/DDBJ databases">
        <title>Metagenome sequencing of chrysophaentin producing Chrysophaeum taylorii.</title>
        <authorList>
            <person name="Davison J."/>
            <person name="Bewley C."/>
        </authorList>
    </citation>
    <scope>NUCLEOTIDE SEQUENCE</scope>
    <source>
        <strain evidence="1">NIES-1699</strain>
    </source>
</reference>
<dbReference type="InterPro" id="IPR018616">
    <property type="entry name" value="GUCD1"/>
</dbReference>
<dbReference type="EMBL" id="JAQMWT010000370">
    <property type="protein sequence ID" value="KAJ8602679.1"/>
    <property type="molecule type" value="Genomic_DNA"/>
</dbReference>
<name>A0AAD7XIE1_9STRA</name>
<evidence type="ECO:0000313" key="3">
    <source>
        <dbReference type="Proteomes" id="UP001230188"/>
    </source>
</evidence>
<dbReference type="PANTHER" id="PTHR31400">
    <property type="entry name" value="GUANYLYL CYCLASE DOMAIN CONTAINING PROTEIN 1 GUCD1"/>
    <property type="match status" value="1"/>
</dbReference>
<protein>
    <recommendedName>
        <fullName evidence="4">Guanylyl cyclase</fullName>
    </recommendedName>
</protein>